<dbReference type="Proteomes" id="UP000515156">
    <property type="component" value="Chromosome 14"/>
</dbReference>
<dbReference type="PANTHER" id="PTHR14499">
    <property type="entry name" value="POTASSIUM CHANNEL TETRAMERIZATION DOMAIN-CONTAINING"/>
    <property type="match status" value="1"/>
</dbReference>
<evidence type="ECO:0000259" key="4">
    <source>
        <dbReference type="SMART" id="SM00225"/>
    </source>
</evidence>
<dbReference type="Pfam" id="PF19329">
    <property type="entry name" value="KCTD11_21_C"/>
    <property type="match status" value="1"/>
</dbReference>
<dbReference type="InterPro" id="IPR000210">
    <property type="entry name" value="BTB/POZ_dom"/>
</dbReference>
<dbReference type="InterPro" id="IPR003131">
    <property type="entry name" value="T1-type_BTB"/>
</dbReference>
<dbReference type="InterPro" id="IPR011333">
    <property type="entry name" value="SKP1/BTB/POZ_sf"/>
</dbReference>
<name>A0A6P7WKH3_9AMPH</name>
<dbReference type="GO" id="GO:0016567">
    <property type="term" value="P:protein ubiquitination"/>
    <property type="evidence" value="ECO:0007669"/>
    <property type="project" value="UniProtKB-UniPathway"/>
</dbReference>
<dbReference type="CTD" id="147040"/>
<evidence type="ECO:0000256" key="1">
    <source>
        <dbReference type="ARBA" id="ARBA00004906"/>
    </source>
</evidence>
<evidence type="ECO:0000313" key="6">
    <source>
        <dbReference type="RefSeq" id="XP_030043832.1"/>
    </source>
</evidence>
<evidence type="ECO:0000313" key="5">
    <source>
        <dbReference type="Proteomes" id="UP000515156"/>
    </source>
</evidence>
<keyword evidence="5" id="KW-1185">Reference proteome</keyword>
<dbReference type="InterPro" id="IPR045763">
    <property type="entry name" value="KCTD11/21_C"/>
</dbReference>
<dbReference type="Pfam" id="PF02214">
    <property type="entry name" value="BTB_2"/>
    <property type="match status" value="1"/>
</dbReference>
<reference evidence="6" key="1">
    <citation type="submission" date="2025-08" db="UniProtKB">
        <authorList>
            <consortium name="RefSeq"/>
        </authorList>
    </citation>
    <scope>IDENTIFICATION</scope>
</reference>
<dbReference type="GO" id="GO:0045666">
    <property type="term" value="P:positive regulation of neuron differentiation"/>
    <property type="evidence" value="ECO:0007669"/>
    <property type="project" value="TreeGrafter"/>
</dbReference>
<evidence type="ECO:0000256" key="3">
    <source>
        <dbReference type="ARBA" id="ARBA00022786"/>
    </source>
</evidence>
<sequence>MLNFDPKTGAVVFGGPVALNVGGKLYSTTLETLTKYPDSMLGAMFNGFCPPARADGGGRFFIDRDGKTFRYILNFLRLGRLDLPEGYRELAMLRREADFYQIQPLLEEIQKREEEVRGLRGRNAILHADVDRQCRLLHFTLKMGPQSYDLSTCHVQIYTANLFCTDAAFLQLLRSRLACSTPSSDDSEQDVSCWKDEVKDHHMRLEWAPRPPDLPLAEYCKHKFQQLQVVPEGQELISAGDFLEEVLKTALSEGFRIESIFPDPEDILNSRSLRFVRH</sequence>
<dbReference type="AlphaFoldDB" id="A0A6P7WKH3"/>
<keyword evidence="2" id="KW-0341">Growth regulation</keyword>
<dbReference type="UniPathway" id="UPA00143"/>
<dbReference type="PANTHER" id="PTHR14499:SF7">
    <property type="entry name" value="BTB_POZ DOMAIN-CONTAINING PROTEIN KCTD11"/>
    <property type="match status" value="1"/>
</dbReference>
<dbReference type="SUPFAM" id="SSF54695">
    <property type="entry name" value="POZ domain"/>
    <property type="match status" value="1"/>
</dbReference>
<dbReference type="OrthoDB" id="2414723at2759"/>
<feature type="domain" description="BTB" evidence="4">
    <location>
        <begin position="15"/>
        <end position="117"/>
    </location>
</feature>
<evidence type="ECO:0000256" key="2">
    <source>
        <dbReference type="ARBA" id="ARBA00022604"/>
    </source>
</evidence>
<dbReference type="SMART" id="SM00225">
    <property type="entry name" value="BTB"/>
    <property type="match status" value="1"/>
</dbReference>
<protein>
    <submittedName>
        <fullName evidence="6">BTB/POZ domain-containing protein KCTD11</fullName>
    </submittedName>
</protein>
<dbReference type="InParanoid" id="A0A6P7WKH3"/>
<dbReference type="Gene3D" id="3.30.710.10">
    <property type="entry name" value="Potassium Channel Kv1.1, Chain A"/>
    <property type="match status" value="1"/>
</dbReference>
<dbReference type="RefSeq" id="XP_030043832.1">
    <property type="nucleotide sequence ID" value="XM_030187972.1"/>
</dbReference>
<dbReference type="GO" id="GO:0051260">
    <property type="term" value="P:protein homooligomerization"/>
    <property type="evidence" value="ECO:0007669"/>
    <property type="project" value="InterPro"/>
</dbReference>
<dbReference type="GeneID" id="115458125"/>
<accession>A0A6P7WKH3</accession>
<proteinExistence type="predicted"/>
<comment type="pathway">
    <text evidence="1">Protein modification; protein ubiquitination.</text>
</comment>
<gene>
    <name evidence="6" type="primary">KCTD11</name>
</gene>
<dbReference type="KEGG" id="muo:115458125"/>
<organism evidence="5 6">
    <name type="scientific">Microcaecilia unicolor</name>
    <dbReference type="NCBI Taxonomy" id="1415580"/>
    <lineage>
        <taxon>Eukaryota</taxon>
        <taxon>Metazoa</taxon>
        <taxon>Chordata</taxon>
        <taxon>Craniata</taxon>
        <taxon>Vertebrata</taxon>
        <taxon>Euteleostomi</taxon>
        <taxon>Amphibia</taxon>
        <taxon>Gymnophiona</taxon>
        <taxon>Siphonopidae</taxon>
        <taxon>Microcaecilia</taxon>
    </lineage>
</organism>
<keyword evidence="3" id="KW-0833">Ubl conjugation pathway</keyword>